<reference evidence="2" key="1">
    <citation type="submission" date="2016-06" db="EMBL/GenBank/DDBJ databases">
        <authorList>
            <person name="Varghese N."/>
        </authorList>
    </citation>
    <scope>NUCLEOTIDE SEQUENCE [LARGE SCALE GENOMIC DNA]</scope>
    <source>
        <strain evidence="2">DSM 45344</strain>
    </source>
</reference>
<keyword evidence="2" id="KW-1185">Reference proteome</keyword>
<dbReference type="Proteomes" id="UP000199393">
    <property type="component" value="Chromosome I"/>
</dbReference>
<protein>
    <submittedName>
        <fullName evidence="1">Uncharacterized protein</fullName>
    </submittedName>
</protein>
<evidence type="ECO:0000313" key="2">
    <source>
        <dbReference type="Proteomes" id="UP000199393"/>
    </source>
</evidence>
<organism evidence="1 2">
    <name type="scientific">Micromonospora krabiensis</name>
    <dbReference type="NCBI Taxonomy" id="307121"/>
    <lineage>
        <taxon>Bacteria</taxon>
        <taxon>Bacillati</taxon>
        <taxon>Actinomycetota</taxon>
        <taxon>Actinomycetes</taxon>
        <taxon>Micromonosporales</taxon>
        <taxon>Micromonosporaceae</taxon>
        <taxon>Micromonospora</taxon>
    </lineage>
</organism>
<gene>
    <name evidence="1" type="ORF">GA0070620_3427</name>
</gene>
<evidence type="ECO:0000313" key="1">
    <source>
        <dbReference type="EMBL" id="SBV27896.1"/>
    </source>
</evidence>
<accession>A0A1C3N5S5</accession>
<dbReference type="RefSeq" id="WP_091592080.1">
    <property type="nucleotide sequence ID" value="NZ_JBHRWG010000004.1"/>
</dbReference>
<name>A0A1C3N5S5_9ACTN</name>
<dbReference type="STRING" id="307121.GA0070620_3427"/>
<dbReference type="EMBL" id="LT598496">
    <property type="protein sequence ID" value="SBV27896.1"/>
    <property type="molecule type" value="Genomic_DNA"/>
</dbReference>
<sequence>MTNYKVRWREVSDHEIELTAEDLAELLGCSVEDVEEDLERAEWDSDEGLADALAEYSDQAFDGLTREDIEIEEC</sequence>
<dbReference type="AlphaFoldDB" id="A0A1C3N5S5"/>
<proteinExistence type="predicted"/>